<proteinExistence type="predicted"/>
<dbReference type="Proteomes" id="UP001341281">
    <property type="component" value="Chromosome 08"/>
</dbReference>
<name>A0AAQ3UDL9_PASNO</name>
<dbReference type="AlphaFoldDB" id="A0AAQ3UDL9"/>
<reference evidence="1 2" key="1">
    <citation type="submission" date="2024-02" db="EMBL/GenBank/DDBJ databases">
        <title>High-quality chromosome-scale genome assembly of Pensacola bahiagrass (Paspalum notatum Flugge var. saurae).</title>
        <authorList>
            <person name="Vega J.M."/>
            <person name="Podio M."/>
            <person name="Orjuela J."/>
            <person name="Siena L.A."/>
            <person name="Pessino S.C."/>
            <person name="Combes M.C."/>
            <person name="Mariac C."/>
            <person name="Albertini E."/>
            <person name="Pupilli F."/>
            <person name="Ortiz J.P.A."/>
            <person name="Leblanc O."/>
        </authorList>
    </citation>
    <scope>NUCLEOTIDE SEQUENCE [LARGE SCALE GENOMIC DNA]</scope>
    <source>
        <strain evidence="1">R1</strain>
        <tissue evidence="1">Leaf</tissue>
    </source>
</reference>
<keyword evidence="2" id="KW-1185">Reference proteome</keyword>
<evidence type="ECO:0000313" key="1">
    <source>
        <dbReference type="EMBL" id="WVZ90404.1"/>
    </source>
</evidence>
<accession>A0AAQ3UDL9</accession>
<evidence type="ECO:0000313" key="2">
    <source>
        <dbReference type="Proteomes" id="UP001341281"/>
    </source>
</evidence>
<gene>
    <name evidence="1" type="ORF">U9M48_036710</name>
</gene>
<protein>
    <submittedName>
        <fullName evidence="1">Uncharacterized protein</fullName>
    </submittedName>
</protein>
<dbReference type="EMBL" id="CP144752">
    <property type="protein sequence ID" value="WVZ90404.1"/>
    <property type="molecule type" value="Genomic_DNA"/>
</dbReference>
<organism evidence="1 2">
    <name type="scientific">Paspalum notatum var. saurae</name>
    <dbReference type="NCBI Taxonomy" id="547442"/>
    <lineage>
        <taxon>Eukaryota</taxon>
        <taxon>Viridiplantae</taxon>
        <taxon>Streptophyta</taxon>
        <taxon>Embryophyta</taxon>
        <taxon>Tracheophyta</taxon>
        <taxon>Spermatophyta</taxon>
        <taxon>Magnoliopsida</taxon>
        <taxon>Liliopsida</taxon>
        <taxon>Poales</taxon>
        <taxon>Poaceae</taxon>
        <taxon>PACMAD clade</taxon>
        <taxon>Panicoideae</taxon>
        <taxon>Andropogonodae</taxon>
        <taxon>Paspaleae</taxon>
        <taxon>Paspalinae</taxon>
        <taxon>Paspalum</taxon>
    </lineage>
</organism>
<sequence>MSVLRCHTYERGERGVFCPFVPKDPTRGAFSPLFSSFSLLSFSLKPKQGENFPLKFLPQDPRLEAIGDLGAPLPSPLGQEGARDLISLPIDFHHLRVVSGASSILAQNSAAFNSAYTIRSMVLA</sequence>